<dbReference type="OMA" id="FRWSLMV"/>
<feature type="signal peptide" evidence="1">
    <location>
        <begin position="1"/>
        <end position="25"/>
    </location>
</feature>
<evidence type="ECO:0000313" key="2">
    <source>
        <dbReference type="EMBL" id="EDO46271.1"/>
    </source>
</evidence>
<evidence type="ECO:0000256" key="1">
    <source>
        <dbReference type="SAM" id="SignalP"/>
    </source>
</evidence>
<sequence length="513" mass="56492">MSRGDMELQLKLFALCLLVVPNVLSIREVQKKCLCNSEWRLVYENNPSGGAVHGNKYALLAAILAGARVRVSTGDYVAEADGIYVHDGHAHAELLQHVSKATWMTFQADAYWYWTILATTGFHQNIRYNVGSSTPRGVTTNTRGTKWYVKSSFTSLLPVYANNKAGQAVSGTLGQLKAAVSAGQDIRAITEGSYQFPMQNVAFDNKVVAGQFLDHISKATSGATIQFQPNPYWWFTIISTSGKRDMSRWSVGTHTSRGHTSDTVSTEWFADPCWQLAYGHDTKGNAIQGSLNGLITAIQSGRRIRIQLGSSGAYTTEADNLSIIRGQVTAQALKHVSKASLETFQGDAYWWWLMVSTTGTVRMRRYDVEGTRDRGSTKTPYTVKWFVDTRPWSLALAHNEQGTPLAGSRAGLVKAVRAGAAVRIVQIDGAYAFPAQNLQVDPTGSDVAAQTLNSVSMQEVAGASEMEIQPNPYWWFTIVTSRGERDMSRWSVGAHVSRGNSKDRVGLKWFVQK</sequence>
<dbReference type="InParanoid" id="A7RQD5"/>
<dbReference type="EMBL" id="DS469528">
    <property type="protein sequence ID" value="EDO46271.1"/>
    <property type="molecule type" value="Genomic_DNA"/>
</dbReference>
<dbReference type="HOGENOM" id="CLU_029149_0_0_1"/>
<keyword evidence="1" id="KW-0732">Signal</keyword>
<evidence type="ECO:0000313" key="3">
    <source>
        <dbReference type="Proteomes" id="UP000001593"/>
    </source>
</evidence>
<dbReference type="OrthoDB" id="5945826at2759"/>
<dbReference type="AlphaFoldDB" id="A7RQD5"/>
<keyword evidence="3" id="KW-1185">Reference proteome</keyword>
<proteinExistence type="predicted"/>
<organism evidence="2 3">
    <name type="scientific">Nematostella vectensis</name>
    <name type="common">Starlet sea anemone</name>
    <dbReference type="NCBI Taxonomy" id="45351"/>
    <lineage>
        <taxon>Eukaryota</taxon>
        <taxon>Metazoa</taxon>
        <taxon>Cnidaria</taxon>
        <taxon>Anthozoa</taxon>
        <taxon>Hexacorallia</taxon>
        <taxon>Actiniaria</taxon>
        <taxon>Edwardsiidae</taxon>
        <taxon>Nematostella</taxon>
    </lineage>
</organism>
<feature type="chain" id="PRO_5002713723" evidence="1">
    <location>
        <begin position="26"/>
        <end position="513"/>
    </location>
</feature>
<dbReference type="PhylomeDB" id="A7RQD5"/>
<accession>A7RQD5</accession>
<name>A7RQD5_NEMVE</name>
<dbReference type="Proteomes" id="UP000001593">
    <property type="component" value="Unassembled WGS sequence"/>
</dbReference>
<protein>
    <submittedName>
        <fullName evidence="2">Uncharacterized protein</fullName>
    </submittedName>
</protein>
<dbReference type="KEGG" id="nve:5518450"/>
<reference evidence="2 3" key="1">
    <citation type="journal article" date="2007" name="Science">
        <title>Sea anemone genome reveals ancestral eumetazoan gene repertoire and genomic organization.</title>
        <authorList>
            <person name="Putnam N.H."/>
            <person name="Srivastava M."/>
            <person name="Hellsten U."/>
            <person name="Dirks B."/>
            <person name="Chapman J."/>
            <person name="Salamov A."/>
            <person name="Terry A."/>
            <person name="Shapiro H."/>
            <person name="Lindquist E."/>
            <person name="Kapitonov V.V."/>
            <person name="Jurka J."/>
            <person name="Genikhovich G."/>
            <person name="Grigoriev I.V."/>
            <person name="Lucas S.M."/>
            <person name="Steele R.E."/>
            <person name="Finnerty J.R."/>
            <person name="Technau U."/>
            <person name="Martindale M.Q."/>
            <person name="Rokhsar D.S."/>
        </authorList>
    </citation>
    <scope>NUCLEOTIDE SEQUENCE [LARGE SCALE GENOMIC DNA]</scope>
    <source>
        <strain evidence="3">CH2 X CH6</strain>
    </source>
</reference>
<gene>
    <name evidence="2" type="ORF">NEMVEDRAFT_v1g239950</name>
</gene>